<feature type="compositionally biased region" description="Low complexity" evidence="4">
    <location>
        <begin position="7"/>
        <end position="19"/>
    </location>
</feature>
<dbReference type="PROSITE" id="PS50294">
    <property type="entry name" value="WD_REPEATS_REGION"/>
    <property type="match status" value="1"/>
</dbReference>
<gene>
    <name evidence="5" type="primary">GLE2</name>
    <name evidence="5" type="ORF">LTR24_002580</name>
</gene>
<feature type="repeat" description="WD" evidence="3">
    <location>
        <begin position="263"/>
        <end position="288"/>
    </location>
</feature>
<feature type="region of interest" description="Disordered" evidence="4">
    <location>
        <begin position="1"/>
        <end position="23"/>
    </location>
</feature>
<keyword evidence="6" id="KW-1185">Reference proteome</keyword>
<keyword evidence="2" id="KW-0677">Repeat</keyword>
<dbReference type="InterPro" id="IPR015943">
    <property type="entry name" value="WD40/YVTN_repeat-like_dom_sf"/>
</dbReference>
<dbReference type="PROSITE" id="PS50082">
    <property type="entry name" value="WD_REPEATS_2"/>
    <property type="match status" value="3"/>
</dbReference>
<name>A0ABR0KJ84_9EURO</name>
<dbReference type="Proteomes" id="UP001345013">
    <property type="component" value="Unassembled WGS sequence"/>
</dbReference>
<evidence type="ECO:0000256" key="1">
    <source>
        <dbReference type="ARBA" id="ARBA00022574"/>
    </source>
</evidence>
<evidence type="ECO:0000256" key="3">
    <source>
        <dbReference type="PROSITE-ProRule" id="PRU00221"/>
    </source>
</evidence>
<organism evidence="5 6">
    <name type="scientific">Lithohypha guttulata</name>
    <dbReference type="NCBI Taxonomy" id="1690604"/>
    <lineage>
        <taxon>Eukaryota</taxon>
        <taxon>Fungi</taxon>
        <taxon>Dikarya</taxon>
        <taxon>Ascomycota</taxon>
        <taxon>Pezizomycotina</taxon>
        <taxon>Eurotiomycetes</taxon>
        <taxon>Chaetothyriomycetidae</taxon>
        <taxon>Chaetothyriales</taxon>
        <taxon>Trichomeriaceae</taxon>
        <taxon>Lithohypha</taxon>
    </lineage>
</organism>
<dbReference type="SMART" id="SM00320">
    <property type="entry name" value="WD40"/>
    <property type="match status" value="5"/>
</dbReference>
<proteinExistence type="predicted"/>
<dbReference type="InterPro" id="IPR036322">
    <property type="entry name" value="WD40_repeat_dom_sf"/>
</dbReference>
<sequence length="359" mass="39601">MSGLFGSGTTAAASSSTSGDLSKDIALGAQPEDTVSDLQFSPTGDFLAASSWDKKVRIYEVNEQGRSEGKAVIDFEGPVLACAWSEDGTKVVGVGADKHFRMLDLGSGNMTPQSLLAHEQPIRCCKFTTVQGNPYLITGSWDRKVKYWDFRSQNPVATIDNQDRVYTMDVKNKLLVIGTADRYINIVDLNSPDKFYKTMQSPLKYQTRVVSCFKEANGFAVGSIEGRCAIQYVEEKDASNNFSFKCHRDTPPNQKDVSNVYSVNAISFHPEHGTFSTAGSDGTFHFWDGNAKHRLKGYPSTGAPITATGFNRQGSIFAYACGYDWSQGYQKNTPQNQTKVMLHGVSQDEVKPRPKTTRR</sequence>
<feature type="repeat" description="WD" evidence="3">
    <location>
        <begin position="115"/>
        <end position="158"/>
    </location>
</feature>
<accession>A0ABR0KJ84</accession>
<evidence type="ECO:0000256" key="4">
    <source>
        <dbReference type="SAM" id="MobiDB-lite"/>
    </source>
</evidence>
<dbReference type="SUPFAM" id="SSF50978">
    <property type="entry name" value="WD40 repeat-like"/>
    <property type="match status" value="1"/>
</dbReference>
<dbReference type="EMBL" id="JAVRRG010000022">
    <property type="protein sequence ID" value="KAK5096514.1"/>
    <property type="molecule type" value="Genomic_DNA"/>
</dbReference>
<reference evidence="5 6" key="1">
    <citation type="submission" date="2023-08" db="EMBL/GenBank/DDBJ databases">
        <title>Black Yeasts Isolated from many extreme environments.</title>
        <authorList>
            <person name="Coleine C."/>
            <person name="Stajich J.E."/>
            <person name="Selbmann L."/>
        </authorList>
    </citation>
    <scope>NUCLEOTIDE SEQUENCE [LARGE SCALE GENOMIC DNA]</scope>
    <source>
        <strain evidence="5 6">CCFEE 5885</strain>
    </source>
</reference>
<protein>
    <submittedName>
        <fullName evidence="5">RNA export factor gle2</fullName>
    </submittedName>
</protein>
<evidence type="ECO:0000313" key="6">
    <source>
        <dbReference type="Proteomes" id="UP001345013"/>
    </source>
</evidence>
<dbReference type="InterPro" id="IPR001680">
    <property type="entry name" value="WD40_rpt"/>
</dbReference>
<keyword evidence="1 3" id="KW-0853">WD repeat</keyword>
<dbReference type="Gene3D" id="2.130.10.10">
    <property type="entry name" value="YVTN repeat-like/Quinoprotein amine dehydrogenase"/>
    <property type="match status" value="1"/>
</dbReference>
<dbReference type="Pfam" id="PF00400">
    <property type="entry name" value="WD40"/>
    <property type="match status" value="3"/>
</dbReference>
<comment type="caution">
    <text evidence="5">The sequence shown here is derived from an EMBL/GenBank/DDBJ whole genome shotgun (WGS) entry which is preliminary data.</text>
</comment>
<evidence type="ECO:0000313" key="5">
    <source>
        <dbReference type="EMBL" id="KAK5096514.1"/>
    </source>
</evidence>
<feature type="repeat" description="WD" evidence="3">
    <location>
        <begin position="32"/>
        <end position="62"/>
    </location>
</feature>
<evidence type="ECO:0000256" key="2">
    <source>
        <dbReference type="ARBA" id="ARBA00022737"/>
    </source>
</evidence>
<dbReference type="PANTHER" id="PTHR10971">
    <property type="entry name" value="MRNA EXPORT FACTOR AND BUB3"/>
    <property type="match status" value="1"/>
</dbReference>